<gene>
    <name evidence="1" type="ORF">SAMN02927921_02324</name>
</gene>
<organism evidence="1 2">
    <name type="scientific">Sinomicrobium oceani</name>
    <dbReference type="NCBI Taxonomy" id="1150368"/>
    <lineage>
        <taxon>Bacteria</taxon>
        <taxon>Pseudomonadati</taxon>
        <taxon>Bacteroidota</taxon>
        <taxon>Flavobacteriia</taxon>
        <taxon>Flavobacteriales</taxon>
        <taxon>Flavobacteriaceae</taxon>
        <taxon>Sinomicrobium</taxon>
    </lineage>
</organism>
<dbReference type="Proteomes" id="UP000182248">
    <property type="component" value="Unassembled WGS sequence"/>
</dbReference>
<name>A0A1K1Q678_9FLAO</name>
<accession>A0A1K1Q678</accession>
<dbReference type="RefSeq" id="WP_072317529.1">
    <property type="nucleotide sequence ID" value="NZ_FPJE01000011.1"/>
</dbReference>
<dbReference type="Gene3D" id="3.10.450.50">
    <property type="match status" value="1"/>
</dbReference>
<dbReference type="OrthoDB" id="2613830at2"/>
<proteinExistence type="predicted"/>
<dbReference type="EMBL" id="FPJE01000011">
    <property type="protein sequence ID" value="SFW55530.1"/>
    <property type="molecule type" value="Genomic_DNA"/>
</dbReference>
<dbReference type="InterPro" id="IPR032710">
    <property type="entry name" value="NTF2-like_dom_sf"/>
</dbReference>
<dbReference type="SUPFAM" id="SSF54427">
    <property type="entry name" value="NTF2-like"/>
    <property type="match status" value="1"/>
</dbReference>
<dbReference type="AlphaFoldDB" id="A0A1K1Q678"/>
<dbReference type="STRING" id="1150368.SAMN02927921_02324"/>
<sequence length="119" mass="13311">MGDTVLASVMEENLKRVWNERDSAIRLKAIEKLYASDSGLFHVGHQTYGHEATNNSVTGVLKQMPEDFVFRLLKPVVINNDIGRLIWGIGPAGKPPVQTGMDIAVFRNQKIQALYVFLD</sequence>
<evidence type="ECO:0008006" key="3">
    <source>
        <dbReference type="Google" id="ProtNLM"/>
    </source>
</evidence>
<protein>
    <recommendedName>
        <fullName evidence="3">SnoaL-like domain-containing protein</fullName>
    </recommendedName>
</protein>
<reference evidence="1 2" key="1">
    <citation type="submission" date="2016-11" db="EMBL/GenBank/DDBJ databases">
        <authorList>
            <person name="Jaros S."/>
            <person name="Januszkiewicz K."/>
            <person name="Wedrychowicz H."/>
        </authorList>
    </citation>
    <scope>NUCLEOTIDE SEQUENCE [LARGE SCALE GENOMIC DNA]</scope>
    <source>
        <strain evidence="1 2">CGMCC 1.12145</strain>
    </source>
</reference>
<evidence type="ECO:0000313" key="2">
    <source>
        <dbReference type="Proteomes" id="UP000182248"/>
    </source>
</evidence>
<evidence type="ECO:0000313" key="1">
    <source>
        <dbReference type="EMBL" id="SFW55530.1"/>
    </source>
</evidence>
<keyword evidence="2" id="KW-1185">Reference proteome</keyword>